<dbReference type="InterPro" id="IPR015943">
    <property type="entry name" value="WD40/YVTN_repeat-like_dom_sf"/>
</dbReference>
<dbReference type="PROSITE" id="PS50082">
    <property type="entry name" value="WD_REPEATS_2"/>
    <property type="match status" value="1"/>
</dbReference>
<proteinExistence type="inferred from homology"/>
<dbReference type="GO" id="GO:0005634">
    <property type="term" value="C:nucleus"/>
    <property type="evidence" value="ECO:0007669"/>
    <property type="project" value="TreeGrafter"/>
</dbReference>
<keyword evidence="4" id="KW-0677">Repeat</keyword>
<feature type="compositionally biased region" description="Polar residues" evidence="7">
    <location>
        <begin position="1"/>
        <end position="13"/>
    </location>
</feature>
<protein>
    <recommendedName>
        <fullName evidence="2 6">DNA damage-binding protein CMR1</fullName>
    </recommendedName>
</protein>
<dbReference type="Proteomes" id="UP000774326">
    <property type="component" value="Unassembled WGS sequence"/>
</dbReference>
<feature type="region of interest" description="Disordered" evidence="7">
    <location>
        <begin position="26"/>
        <end position="93"/>
    </location>
</feature>
<dbReference type="SMART" id="SM00320">
    <property type="entry name" value="WD40"/>
    <property type="match status" value="3"/>
</dbReference>
<comment type="function">
    <text evidence="6">DNA-binding protein that binds to both single- and double-stranded DNA. Binds preferentially to UV-damaged DNA. May be involved in DNA-metabolic processes.</text>
</comment>
<reference evidence="8" key="2">
    <citation type="submission" date="2021-01" db="EMBL/GenBank/DDBJ databases">
        <authorList>
            <person name="Schikora-Tamarit M.A."/>
        </authorList>
    </citation>
    <scope>NUCLEOTIDE SEQUENCE</scope>
    <source>
        <strain evidence="8">CBS2887</strain>
    </source>
</reference>
<evidence type="ECO:0000256" key="2">
    <source>
        <dbReference type="ARBA" id="ARBA00021132"/>
    </source>
</evidence>
<comment type="similarity">
    <text evidence="1 6">Belongs to the WD repeat DDB2/WDR76 family.</text>
</comment>
<dbReference type="Gene3D" id="2.130.10.10">
    <property type="entry name" value="YVTN repeat-like/Quinoprotein amine dehydrogenase"/>
    <property type="match status" value="1"/>
</dbReference>
<evidence type="ECO:0000256" key="4">
    <source>
        <dbReference type="ARBA" id="ARBA00022737"/>
    </source>
</evidence>
<keyword evidence="6" id="KW-0227">DNA damage</keyword>
<dbReference type="PROSITE" id="PS50294">
    <property type="entry name" value="WD_REPEATS_REGION"/>
    <property type="match status" value="1"/>
</dbReference>
<feature type="compositionally biased region" description="Polar residues" evidence="7">
    <location>
        <begin position="46"/>
        <end position="58"/>
    </location>
</feature>
<organism evidence="8 9">
    <name type="scientific">Wickerhamomyces pijperi</name>
    <name type="common">Yeast</name>
    <name type="synonym">Pichia pijperi</name>
    <dbReference type="NCBI Taxonomy" id="599730"/>
    <lineage>
        <taxon>Eukaryota</taxon>
        <taxon>Fungi</taxon>
        <taxon>Dikarya</taxon>
        <taxon>Ascomycota</taxon>
        <taxon>Saccharomycotina</taxon>
        <taxon>Saccharomycetes</taxon>
        <taxon>Phaffomycetales</taxon>
        <taxon>Wickerhamomycetaceae</taxon>
        <taxon>Wickerhamomyces</taxon>
    </lineage>
</organism>
<dbReference type="GO" id="GO:0006974">
    <property type="term" value="P:DNA damage response"/>
    <property type="evidence" value="ECO:0007669"/>
    <property type="project" value="UniProtKB-KW"/>
</dbReference>
<dbReference type="InterPro" id="IPR001680">
    <property type="entry name" value="WD40_rpt"/>
</dbReference>
<evidence type="ECO:0000256" key="1">
    <source>
        <dbReference type="ARBA" id="ARBA00005434"/>
    </source>
</evidence>
<dbReference type="InterPro" id="IPR050853">
    <property type="entry name" value="WD_repeat_DNA-damage-binding"/>
</dbReference>
<dbReference type="OrthoDB" id="9890280at2759"/>
<dbReference type="SUPFAM" id="SSF50978">
    <property type="entry name" value="WD40 repeat-like"/>
    <property type="match status" value="1"/>
</dbReference>
<evidence type="ECO:0000256" key="5">
    <source>
        <dbReference type="PROSITE-ProRule" id="PRU00221"/>
    </source>
</evidence>
<dbReference type="PANTHER" id="PTHR14773:SF0">
    <property type="entry name" value="WD REPEAT-CONTAINING PROTEIN 76"/>
    <property type="match status" value="1"/>
</dbReference>
<reference evidence="8" key="1">
    <citation type="journal article" date="2021" name="Open Biol.">
        <title>Shared evolutionary footprints suggest mitochondrial oxidative damage underlies multiple complex I losses in fungi.</title>
        <authorList>
            <person name="Schikora-Tamarit M.A."/>
            <person name="Marcet-Houben M."/>
            <person name="Nosek J."/>
            <person name="Gabaldon T."/>
        </authorList>
    </citation>
    <scope>NUCLEOTIDE SEQUENCE</scope>
    <source>
        <strain evidence="8">CBS2887</strain>
    </source>
</reference>
<dbReference type="PANTHER" id="PTHR14773">
    <property type="entry name" value="WD REPEAT-CONTAINING PROTEIN 76"/>
    <property type="match status" value="1"/>
</dbReference>
<evidence type="ECO:0000313" key="9">
    <source>
        <dbReference type="Proteomes" id="UP000774326"/>
    </source>
</evidence>
<evidence type="ECO:0000256" key="7">
    <source>
        <dbReference type="SAM" id="MobiDB-lite"/>
    </source>
</evidence>
<dbReference type="InterPro" id="IPR036322">
    <property type="entry name" value="WD40_repeat_dom_sf"/>
</dbReference>
<comment type="caution">
    <text evidence="8">The sequence shown here is derived from an EMBL/GenBank/DDBJ whole genome shotgun (WGS) entry which is preliminary data.</text>
</comment>
<dbReference type="Pfam" id="PF00400">
    <property type="entry name" value="WD40"/>
    <property type="match status" value="1"/>
</dbReference>
<dbReference type="EMBL" id="JAEUBG010002607">
    <property type="protein sequence ID" value="KAH3684323.1"/>
    <property type="molecule type" value="Genomic_DNA"/>
</dbReference>
<sequence length="587" mass="67380">MDQPSSFEEQRQTTIRRNKQLLEQLDLTSITHDDNTGITPRATVKDSATPTAQLFQDPNSDDDGEPIRRVKRPKPAVNLRETDSRPANFDIGRHTRLQYEADSGVRRSKRLAEKGPIDFTEDYTEQRAFEALYVPHAAEDEEEEEEVELPGLKGLPYTQEEARALRDVSEIQITPDLKFKDLISTEEQDPTLPEIEELLKTYPESFSVGDYFDNVCAKEHGHNTGYSEVSELRTLFRNLKLYRGWTPKELRITDARAQFCKFHPVSNHCRDLIMASDTYGNLGIFNPANTSEKEMNTYRLHPRNITSFNHSENDLNKVYTASGDCTVGVFDLEELSVTDFYSNKDDKSGITDLKIRSTTMFFSRENGTFYKLDIREPNNEQSCQILRLHNEKITGFALNPKDENYLATSSLERQLKVWDLRFVKDCDWYFHEGSEAQYQTAGDLMRYDSRLSISYVDWNQSNQLVTSGFANELNLFNLKDISQVQYDSYHTSLLSPDVTKRHNCRTSVKLSTILKPRWQRNPKDQVEKFIVANLDRWLDVYDGKGNQVAHLGGPENNMVDVPGACAIHPETNSVIGVGSKGNLYYYC</sequence>
<name>A0A9P8Q576_WICPI</name>
<accession>A0A9P8Q576</accession>
<feature type="region of interest" description="Disordered" evidence="7">
    <location>
        <begin position="1"/>
        <end position="20"/>
    </location>
</feature>
<keyword evidence="6" id="KW-0238">DNA-binding</keyword>
<keyword evidence="9" id="KW-1185">Reference proteome</keyword>
<evidence type="ECO:0000256" key="3">
    <source>
        <dbReference type="ARBA" id="ARBA00022574"/>
    </source>
</evidence>
<evidence type="ECO:0000313" key="8">
    <source>
        <dbReference type="EMBL" id="KAH3684323.1"/>
    </source>
</evidence>
<dbReference type="GO" id="GO:0003677">
    <property type="term" value="F:DNA binding"/>
    <property type="evidence" value="ECO:0007669"/>
    <property type="project" value="UniProtKB-UniRule"/>
</dbReference>
<gene>
    <name evidence="8" type="ORF">WICPIJ_004703</name>
</gene>
<evidence type="ECO:0000256" key="6">
    <source>
        <dbReference type="RuleBase" id="RU365004"/>
    </source>
</evidence>
<feature type="repeat" description="WD" evidence="5">
    <location>
        <begin position="386"/>
        <end position="421"/>
    </location>
</feature>
<keyword evidence="3 5" id="KW-0853">WD repeat</keyword>
<dbReference type="GO" id="GO:2000001">
    <property type="term" value="P:regulation of DNA damage checkpoint"/>
    <property type="evidence" value="ECO:0007669"/>
    <property type="project" value="TreeGrafter"/>
</dbReference>
<dbReference type="AlphaFoldDB" id="A0A9P8Q576"/>